<evidence type="ECO:0000313" key="2">
    <source>
        <dbReference type="Proteomes" id="UP000256763"/>
    </source>
</evidence>
<gene>
    <name evidence="1" type="ORF">CAL65_10445</name>
</gene>
<dbReference type="SUPFAM" id="SSF48576">
    <property type="entry name" value="Terpenoid synthases"/>
    <property type="match status" value="1"/>
</dbReference>
<dbReference type="AlphaFoldDB" id="A0A3E0WVS4"/>
<protein>
    <recommendedName>
        <fullName evidence="3">Squalene/phytoene synthase</fullName>
    </recommendedName>
</protein>
<dbReference type="Gene3D" id="1.10.600.10">
    <property type="entry name" value="Farnesyl Diphosphate Synthase"/>
    <property type="match status" value="1"/>
</dbReference>
<dbReference type="EMBL" id="NFZW01000008">
    <property type="protein sequence ID" value="RFA36918.1"/>
    <property type="molecule type" value="Genomic_DNA"/>
</dbReference>
<keyword evidence="2" id="KW-1185">Reference proteome</keyword>
<proteinExistence type="predicted"/>
<dbReference type="InterPro" id="IPR002060">
    <property type="entry name" value="Squ/phyt_synthse"/>
</dbReference>
<comment type="caution">
    <text evidence="1">The sequence shown here is derived from an EMBL/GenBank/DDBJ whole genome shotgun (WGS) entry which is preliminary data.</text>
</comment>
<sequence>MTPLEYCRSKAAPPASSNYYAVYFADRQRQPALLAVLAYQAELADIAREVKERSVAEVKLNWWRQELGFAFDSKGRHPISQALQQPIKEFGLEKEPFAEIIEAVAMDLEYGSYPSFRELSVYTHRMGTSLTQLMAEVCGYRDKATLRHAHHLGVALLLTRQLRNLRRDADAGHFYIPEDEMAAANVSQADLRQPRMSERVSELLAEQAKRIDDFSYKPRRTYRT</sequence>
<dbReference type="InterPro" id="IPR008949">
    <property type="entry name" value="Isoprenoid_synthase_dom_sf"/>
</dbReference>
<dbReference type="Proteomes" id="UP000256763">
    <property type="component" value="Unassembled WGS sequence"/>
</dbReference>
<organism evidence="1 2">
    <name type="scientific">Alkalilimnicola ehrlichii</name>
    <dbReference type="NCBI Taxonomy" id="351052"/>
    <lineage>
        <taxon>Bacteria</taxon>
        <taxon>Pseudomonadati</taxon>
        <taxon>Pseudomonadota</taxon>
        <taxon>Gammaproteobacteria</taxon>
        <taxon>Chromatiales</taxon>
        <taxon>Ectothiorhodospiraceae</taxon>
        <taxon>Alkalilimnicola</taxon>
    </lineage>
</organism>
<evidence type="ECO:0000313" key="1">
    <source>
        <dbReference type="EMBL" id="RFA36918.1"/>
    </source>
</evidence>
<name>A0A3E0WVS4_9GAMM</name>
<dbReference type="Pfam" id="PF00494">
    <property type="entry name" value="SQS_PSY"/>
    <property type="match status" value="1"/>
</dbReference>
<dbReference type="PANTHER" id="PTHR31480">
    <property type="entry name" value="BIFUNCTIONAL LYCOPENE CYCLASE/PHYTOENE SYNTHASE"/>
    <property type="match status" value="1"/>
</dbReference>
<reference evidence="2" key="1">
    <citation type="submission" date="2017-05" db="EMBL/GenBank/DDBJ databases">
        <authorList>
            <person name="Sharma S."/>
            <person name="Sidhu C."/>
            <person name="Pinnaka A.K."/>
        </authorList>
    </citation>
    <scope>NUCLEOTIDE SEQUENCE [LARGE SCALE GENOMIC DNA]</scope>
    <source>
        <strain evidence="2">AK93</strain>
    </source>
</reference>
<evidence type="ECO:0008006" key="3">
    <source>
        <dbReference type="Google" id="ProtNLM"/>
    </source>
</evidence>
<dbReference type="RefSeq" id="WP_116302885.1">
    <property type="nucleotide sequence ID" value="NZ_NFZV01000015.1"/>
</dbReference>
<dbReference type="OrthoDB" id="9807580at2"/>
<dbReference type="GO" id="GO:0016765">
    <property type="term" value="F:transferase activity, transferring alkyl or aryl (other than methyl) groups"/>
    <property type="evidence" value="ECO:0007669"/>
    <property type="project" value="UniProtKB-ARBA"/>
</dbReference>
<accession>A0A3E0WVS4</accession>